<dbReference type="Pfam" id="PF12229">
    <property type="entry name" value="PG_binding_4"/>
    <property type="match status" value="1"/>
</dbReference>
<evidence type="ECO:0000256" key="1">
    <source>
        <dbReference type="SAM" id="Phobius"/>
    </source>
</evidence>
<dbReference type="Pfam" id="PF04294">
    <property type="entry name" value="VanW"/>
    <property type="match status" value="1"/>
</dbReference>
<accession>A0A401UMY3</accession>
<dbReference type="EMBL" id="BHYK01000013">
    <property type="protein sequence ID" value="GCD10895.1"/>
    <property type="molecule type" value="Genomic_DNA"/>
</dbReference>
<gene>
    <name evidence="3" type="ORF">Ctaglu_25180</name>
</gene>
<dbReference type="AlphaFoldDB" id="A0A401UMY3"/>
<evidence type="ECO:0000313" key="4">
    <source>
        <dbReference type="Proteomes" id="UP000287872"/>
    </source>
</evidence>
<dbReference type="Proteomes" id="UP000287872">
    <property type="component" value="Unassembled WGS sequence"/>
</dbReference>
<proteinExistence type="predicted"/>
<dbReference type="InterPro" id="IPR007391">
    <property type="entry name" value="Vancomycin_resist_VanW"/>
</dbReference>
<name>A0A401UMY3_9CLOT</name>
<protein>
    <submittedName>
        <fullName evidence="3">Exported protein</fullName>
    </submittedName>
</protein>
<reference evidence="3 4" key="1">
    <citation type="submission" date="2018-11" db="EMBL/GenBank/DDBJ databases">
        <title>Genome sequencing and assembly of Clostridium tagluense strain A121.</title>
        <authorList>
            <person name="Murakami T."/>
            <person name="Segawa T."/>
            <person name="Shcherbakova V.A."/>
            <person name="Mori H."/>
            <person name="Yoshimura Y."/>
        </authorList>
    </citation>
    <scope>NUCLEOTIDE SEQUENCE [LARGE SCALE GENOMIC DNA]</scope>
    <source>
        <strain evidence="3 4">A121</strain>
    </source>
</reference>
<comment type="caution">
    <text evidence="3">The sequence shown here is derived from an EMBL/GenBank/DDBJ whole genome shotgun (WGS) entry which is preliminary data.</text>
</comment>
<evidence type="ECO:0000259" key="2">
    <source>
        <dbReference type="Pfam" id="PF12229"/>
    </source>
</evidence>
<dbReference type="InterPro" id="IPR052913">
    <property type="entry name" value="Glycopeptide_resist_protein"/>
</dbReference>
<keyword evidence="4" id="KW-1185">Reference proteome</keyword>
<dbReference type="PANTHER" id="PTHR35788">
    <property type="entry name" value="EXPORTED PROTEIN-RELATED"/>
    <property type="match status" value="1"/>
</dbReference>
<feature type="transmembrane region" description="Helical" evidence="1">
    <location>
        <begin position="7"/>
        <end position="28"/>
    </location>
</feature>
<keyword evidence="1" id="KW-1133">Transmembrane helix</keyword>
<dbReference type="InterPro" id="IPR022029">
    <property type="entry name" value="YoaR-like_PG-bd"/>
</dbReference>
<keyword evidence="1" id="KW-0812">Transmembrane</keyword>
<dbReference type="PANTHER" id="PTHR35788:SF1">
    <property type="entry name" value="EXPORTED PROTEIN"/>
    <property type="match status" value="1"/>
</dbReference>
<dbReference type="RefSeq" id="WP_125002210.1">
    <property type="nucleotide sequence ID" value="NZ_BHYK01000013.1"/>
</dbReference>
<dbReference type="OrthoDB" id="9797191at2"/>
<evidence type="ECO:0000313" key="3">
    <source>
        <dbReference type="EMBL" id="GCD10895.1"/>
    </source>
</evidence>
<organism evidence="3 4">
    <name type="scientific">Clostridium tagluense</name>
    <dbReference type="NCBI Taxonomy" id="360422"/>
    <lineage>
        <taxon>Bacteria</taxon>
        <taxon>Bacillati</taxon>
        <taxon>Bacillota</taxon>
        <taxon>Clostridia</taxon>
        <taxon>Eubacteriales</taxon>
        <taxon>Clostridiaceae</taxon>
        <taxon>Clostridium</taxon>
    </lineage>
</organism>
<sequence length="409" mass="45903">MKKIKITIISSISIIALGVAVFWGYIYVKTKEWEAIVYPNTKIEDIDLSGRTLDESKRLITQKYGDAILKKNITIKTSNKDYKLNYSKLNARYNIEDIVKQAFDYGKNLNLFDKYKVIKNPAAHQYNLKFIYDPAPIKKFISTIKKEVEIGSKDASISLINDNFQITPDKKGIKLLDDKLEKIILSNVNGNINSNDIVESAPTEKILANITSDKLENIDAKISSFSTSYTSSDSARSTNIELSAKSINSKLLMPGETFSFNKTVGNSSTDRGYKLAPVIVGKKLELASGGGVCQVSTTLYNAILRANIPSVERYKHSLHSSYIGVGMDATIAYGILDYRFKNTHPYPIYIEAITQNKNVTFNVYSNSSLNNKKYEIVNEVVGKNVKVYRTTYKNSKLLSKDLLYTDSLT</sequence>
<keyword evidence="1" id="KW-0472">Membrane</keyword>
<feature type="domain" description="YoaR-like putative peptidoglycan binding" evidence="2">
    <location>
        <begin position="82"/>
        <end position="193"/>
    </location>
</feature>